<dbReference type="RefSeq" id="XP_037196070.1">
    <property type="nucleotide sequence ID" value="XM_037331916.1"/>
</dbReference>
<dbReference type="EMBL" id="JABFCT010000003">
    <property type="protein sequence ID" value="KAF5877124.1"/>
    <property type="molecule type" value="Genomic_DNA"/>
</dbReference>
<protein>
    <submittedName>
        <fullName evidence="1">Uncharacterized protein</fullName>
    </submittedName>
</protein>
<reference evidence="1 2" key="1">
    <citation type="journal article" date="2020" name="Phytopathology">
        <title>A high-quality genome resource of Botrytis fragariae, a new and rapidly spreading fungal pathogen causing strawberry gray mold in the U.S.A.</title>
        <authorList>
            <person name="Wu Y."/>
            <person name="Saski C.A."/>
            <person name="Schnabel G."/>
            <person name="Xiao S."/>
            <person name="Hu M."/>
        </authorList>
    </citation>
    <scope>NUCLEOTIDE SEQUENCE [LARGE SCALE GENOMIC DNA]</scope>
    <source>
        <strain evidence="1 2">BVB16</strain>
    </source>
</reference>
<evidence type="ECO:0000313" key="1">
    <source>
        <dbReference type="EMBL" id="KAF5877124.1"/>
    </source>
</evidence>
<sequence length="70" mass="7778">MGGGGGRGGGSGEDKDDNFGSPLLRFGMLDGRWCIGSPHLRHDEQLGLPHWRAQEQLLLWLRMIGVQEDY</sequence>
<accession>A0A8H6EM27</accession>
<evidence type="ECO:0000313" key="2">
    <source>
        <dbReference type="Proteomes" id="UP000531561"/>
    </source>
</evidence>
<keyword evidence="2" id="KW-1185">Reference proteome</keyword>
<proteinExistence type="predicted"/>
<gene>
    <name evidence="1" type="ORF">Bfra_001486</name>
</gene>
<name>A0A8H6EM27_9HELO</name>
<dbReference type="GeneID" id="59255608"/>
<dbReference type="AlphaFoldDB" id="A0A8H6EM27"/>
<dbReference type="Proteomes" id="UP000531561">
    <property type="component" value="Unassembled WGS sequence"/>
</dbReference>
<comment type="caution">
    <text evidence="1">The sequence shown here is derived from an EMBL/GenBank/DDBJ whole genome shotgun (WGS) entry which is preliminary data.</text>
</comment>
<organism evidence="1 2">
    <name type="scientific">Botrytis fragariae</name>
    <dbReference type="NCBI Taxonomy" id="1964551"/>
    <lineage>
        <taxon>Eukaryota</taxon>
        <taxon>Fungi</taxon>
        <taxon>Dikarya</taxon>
        <taxon>Ascomycota</taxon>
        <taxon>Pezizomycotina</taxon>
        <taxon>Leotiomycetes</taxon>
        <taxon>Helotiales</taxon>
        <taxon>Sclerotiniaceae</taxon>
        <taxon>Botrytis</taxon>
    </lineage>
</organism>